<evidence type="ECO:0000256" key="1">
    <source>
        <dbReference type="SAM" id="MobiDB-lite"/>
    </source>
</evidence>
<keyword evidence="2" id="KW-0812">Transmembrane</keyword>
<dbReference type="Pfam" id="PF06577">
    <property type="entry name" value="EipA"/>
    <property type="match status" value="1"/>
</dbReference>
<feature type="region of interest" description="Disordered" evidence="1">
    <location>
        <begin position="1"/>
        <end position="25"/>
    </location>
</feature>
<keyword evidence="2" id="KW-1133">Transmembrane helix</keyword>
<keyword evidence="2" id="KW-0472">Membrane</keyword>
<dbReference type="EMBL" id="CABFNB010000097">
    <property type="protein sequence ID" value="VTZ61819.1"/>
    <property type="molecule type" value="Genomic_DNA"/>
</dbReference>
<accession>A0A508X0W1</accession>
<evidence type="ECO:0000313" key="3">
    <source>
        <dbReference type="EMBL" id="VTZ61819.1"/>
    </source>
</evidence>
<dbReference type="AlphaFoldDB" id="A0A508X0W1"/>
<feature type="transmembrane region" description="Helical" evidence="2">
    <location>
        <begin position="42"/>
        <end position="62"/>
    </location>
</feature>
<proteinExistence type="predicted"/>
<protein>
    <recommendedName>
        <fullName evidence="4">DUF1134 domain-containing protein</fullName>
    </recommendedName>
</protein>
<reference evidence="3" key="1">
    <citation type="submission" date="2019-06" db="EMBL/GenBank/DDBJ databases">
        <authorList>
            <person name="Le Quere A."/>
            <person name="Colella S."/>
        </authorList>
    </citation>
    <scope>NUCLEOTIDE SEQUENCE</scope>
    <source>
        <strain evidence="3">EmedicaeMD41</strain>
    </source>
</reference>
<name>A0A508X0W1_9HYPH</name>
<dbReference type="PIRSF" id="PIRSF033924">
    <property type="entry name" value="UCP033924"/>
    <property type="match status" value="1"/>
</dbReference>
<gene>
    <name evidence="3" type="ORF">EMEDMD4_310068</name>
</gene>
<feature type="compositionally biased region" description="Basic and acidic residues" evidence="1">
    <location>
        <begin position="10"/>
        <end position="20"/>
    </location>
</feature>
<evidence type="ECO:0008006" key="4">
    <source>
        <dbReference type="Google" id="ProtNLM"/>
    </source>
</evidence>
<evidence type="ECO:0000256" key="2">
    <source>
        <dbReference type="SAM" id="Phobius"/>
    </source>
</evidence>
<sequence length="230" mass="24452">MAHTGTNRAADGRAGHDGRRASHFRAPTEETMQPMTKTTLMAVRAIATMILTVSTLIAGISITQAQSQNTSQYTMQEIVDAGHGFFGETSGGLAKVVERAFERYGLPNGYILGQEGSGAFIAGVTYGEGELHTKNVGQHSVFWQGPSLGLDWGGQGSRAMMLVYNLPSVPALYKRFGGVSGSAYVVAGVGMTVLTDEQVVVVPIRTGIGARLGINVGYLKLTQQPTWNPF</sequence>
<organism evidence="3">
    <name type="scientific">Sinorhizobium medicae</name>
    <dbReference type="NCBI Taxonomy" id="110321"/>
    <lineage>
        <taxon>Bacteria</taxon>
        <taxon>Pseudomonadati</taxon>
        <taxon>Pseudomonadota</taxon>
        <taxon>Alphaproteobacteria</taxon>
        <taxon>Hyphomicrobiales</taxon>
        <taxon>Rhizobiaceae</taxon>
        <taxon>Sinorhizobium/Ensifer group</taxon>
        <taxon>Sinorhizobium</taxon>
    </lineage>
</organism>
<dbReference type="Proteomes" id="UP000507954">
    <property type="component" value="Unassembled WGS sequence"/>
</dbReference>
<dbReference type="InterPro" id="IPR008325">
    <property type="entry name" value="EipA-like"/>
</dbReference>